<dbReference type="InterPro" id="IPR023753">
    <property type="entry name" value="FAD/NAD-binding_dom"/>
</dbReference>
<dbReference type="InterPro" id="IPR007419">
    <property type="entry name" value="BFD-like_2Fe2S-bd_dom"/>
</dbReference>
<dbReference type="Gene3D" id="3.30.390.30">
    <property type="match status" value="1"/>
</dbReference>
<keyword evidence="8 17" id="KW-0479">Metal-binding</keyword>
<dbReference type="PIRSF" id="PIRSF037149">
    <property type="entry name" value="NirB"/>
    <property type="match status" value="1"/>
</dbReference>
<dbReference type="CDD" id="cd19944">
    <property type="entry name" value="NirB_Fer2_BFD-like_2"/>
    <property type="match status" value="1"/>
</dbReference>
<feature type="domain" description="NADH-rubredoxin oxidoreductase C-terminal" evidence="22">
    <location>
        <begin position="323"/>
        <end position="393"/>
    </location>
</feature>
<dbReference type="PRINTS" id="PR00397">
    <property type="entry name" value="SIROHAEM"/>
</dbReference>
<dbReference type="GO" id="GO:0015980">
    <property type="term" value="P:energy derivation by oxidation of organic compounds"/>
    <property type="evidence" value="ECO:0007669"/>
    <property type="project" value="UniProtKB-ARBA"/>
</dbReference>
<dbReference type="InterPro" id="IPR016156">
    <property type="entry name" value="FAD/NAD-linked_Rdtase_dimer_sf"/>
</dbReference>
<dbReference type="Gene3D" id="1.10.10.1100">
    <property type="entry name" value="BFD-like [2Fe-2S]-binding domain"/>
    <property type="match status" value="1"/>
</dbReference>
<dbReference type="GO" id="GO:0042128">
    <property type="term" value="P:nitrate assimilation"/>
    <property type="evidence" value="ECO:0007669"/>
    <property type="project" value="UniProtKB-UniRule"/>
</dbReference>
<evidence type="ECO:0000259" key="20">
    <source>
        <dbReference type="Pfam" id="PF04324"/>
    </source>
</evidence>
<comment type="cofactor">
    <cofactor evidence="1 16">
        <name>FAD</name>
        <dbReference type="ChEBI" id="CHEBI:57692"/>
    </cofactor>
</comment>
<dbReference type="NCBIfam" id="NF011565">
    <property type="entry name" value="PRK14989.1"/>
    <property type="match status" value="1"/>
</dbReference>
<keyword evidence="5 17" id="KW-0349">Heme</keyword>
<accession>A0A916Z090</accession>
<dbReference type="PANTHER" id="PTHR43809:SF1">
    <property type="entry name" value="NITRITE REDUCTASE (NADH) LARGE SUBUNIT"/>
    <property type="match status" value="1"/>
</dbReference>
<feature type="domain" description="FAD/NAD(P)-binding" evidence="21">
    <location>
        <begin position="9"/>
        <end position="290"/>
    </location>
</feature>
<dbReference type="SUPFAM" id="SSF56014">
    <property type="entry name" value="Nitrite and sulphite reductase 4Fe-4S domain-like"/>
    <property type="match status" value="1"/>
</dbReference>
<organism evidence="23 24">
    <name type="scientific">Emticicia aquatilis</name>
    <dbReference type="NCBI Taxonomy" id="1537369"/>
    <lineage>
        <taxon>Bacteria</taxon>
        <taxon>Pseudomonadati</taxon>
        <taxon>Bacteroidota</taxon>
        <taxon>Cytophagia</taxon>
        <taxon>Cytophagales</taxon>
        <taxon>Leadbetterellaceae</taxon>
        <taxon>Emticicia</taxon>
    </lineage>
</organism>
<dbReference type="Pfam" id="PF03460">
    <property type="entry name" value="NIR_SIR_ferr"/>
    <property type="match status" value="1"/>
</dbReference>
<dbReference type="EMBL" id="BMKK01000008">
    <property type="protein sequence ID" value="GGD69670.1"/>
    <property type="molecule type" value="Genomic_DNA"/>
</dbReference>
<evidence type="ECO:0000259" key="18">
    <source>
        <dbReference type="Pfam" id="PF01077"/>
    </source>
</evidence>
<evidence type="ECO:0000256" key="3">
    <source>
        <dbReference type="ARBA" id="ARBA00010429"/>
    </source>
</evidence>
<dbReference type="GO" id="GO:0050660">
    <property type="term" value="F:flavin adenine dinucleotide binding"/>
    <property type="evidence" value="ECO:0007669"/>
    <property type="project" value="UniProtKB-UniRule"/>
</dbReference>
<proteinExistence type="inferred from homology"/>
<evidence type="ECO:0000256" key="16">
    <source>
        <dbReference type="PIRNR" id="PIRNR037149"/>
    </source>
</evidence>
<dbReference type="GO" id="GO:0050661">
    <property type="term" value="F:NADP binding"/>
    <property type="evidence" value="ECO:0007669"/>
    <property type="project" value="UniProtKB-UniRule"/>
</dbReference>
<keyword evidence="11 17" id="KW-0408">Iron</keyword>
<evidence type="ECO:0000256" key="8">
    <source>
        <dbReference type="ARBA" id="ARBA00022723"/>
    </source>
</evidence>
<feature type="domain" description="Nitrite/sulphite reductase 4Fe-4S" evidence="18">
    <location>
        <begin position="636"/>
        <end position="761"/>
    </location>
</feature>
<evidence type="ECO:0000256" key="6">
    <source>
        <dbReference type="ARBA" id="ARBA00022630"/>
    </source>
</evidence>
<reference evidence="23" key="2">
    <citation type="submission" date="2020-09" db="EMBL/GenBank/DDBJ databases">
        <authorList>
            <person name="Sun Q."/>
            <person name="Zhou Y."/>
        </authorList>
    </citation>
    <scope>NUCLEOTIDE SEQUENCE</scope>
    <source>
        <strain evidence="23">CGMCC 1.15958</strain>
    </source>
</reference>
<evidence type="ECO:0000313" key="23">
    <source>
        <dbReference type="EMBL" id="GGD69670.1"/>
    </source>
</evidence>
<dbReference type="CDD" id="cd19943">
    <property type="entry name" value="NirB_Fer2_BFD-like_1"/>
    <property type="match status" value="1"/>
</dbReference>
<reference evidence="23" key="1">
    <citation type="journal article" date="2014" name="Int. J. Syst. Evol. Microbiol.">
        <title>Complete genome sequence of Corynebacterium casei LMG S-19264T (=DSM 44701T), isolated from a smear-ripened cheese.</title>
        <authorList>
            <consortium name="US DOE Joint Genome Institute (JGI-PGF)"/>
            <person name="Walter F."/>
            <person name="Albersmeier A."/>
            <person name="Kalinowski J."/>
            <person name="Ruckert C."/>
        </authorList>
    </citation>
    <scope>NUCLEOTIDE SEQUENCE</scope>
    <source>
        <strain evidence="23">CGMCC 1.15958</strain>
    </source>
</reference>
<dbReference type="SUPFAM" id="SSF55124">
    <property type="entry name" value="Nitrite/Sulfite reductase N-terminal domain-like"/>
    <property type="match status" value="1"/>
</dbReference>
<evidence type="ECO:0000256" key="1">
    <source>
        <dbReference type="ARBA" id="ARBA00001974"/>
    </source>
</evidence>
<keyword evidence="13 16" id="KW-0534">Nitrate assimilation</keyword>
<evidence type="ECO:0000256" key="10">
    <source>
        <dbReference type="ARBA" id="ARBA00023002"/>
    </source>
</evidence>
<protein>
    <submittedName>
        <fullName evidence="23">Nitrite reductase large subunit</fullName>
    </submittedName>
</protein>
<feature type="binding site" evidence="17">
    <location>
        <position position="651"/>
    </location>
    <ligand>
        <name>[4Fe-4S] cluster</name>
        <dbReference type="ChEBI" id="CHEBI:49883"/>
    </ligand>
</feature>
<dbReference type="InterPro" id="IPR036136">
    <property type="entry name" value="Nit/Sulf_reduc_fer-like_dom_sf"/>
</dbReference>
<dbReference type="SUPFAM" id="SSF51905">
    <property type="entry name" value="FAD/NAD(P)-binding domain"/>
    <property type="match status" value="2"/>
</dbReference>
<dbReference type="InterPro" id="IPR041854">
    <property type="entry name" value="BFD-like_2Fe2S-bd_dom_sf"/>
</dbReference>
<comment type="pathway">
    <text evidence="2">Nitrogen metabolism; nitrate reduction (assimilation).</text>
</comment>
<feature type="binding site" evidence="17">
    <location>
        <position position="685"/>
    </location>
    <ligand>
        <name>[4Fe-4S] cluster</name>
        <dbReference type="ChEBI" id="CHEBI:49883"/>
    </ligand>
</feature>
<keyword evidence="12 17" id="KW-0411">Iron-sulfur</keyword>
<dbReference type="InterPro" id="IPR012744">
    <property type="entry name" value="Nitri_red_NirB"/>
</dbReference>
<evidence type="ECO:0000256" key="15">
    <source>
        <dbReference type="ARBA" id="ARBA00064211"/>
    </source>
</evidence>
<dbReference type="GO" id="GO:0046872">
    <property type="term" value="F:metal ion binding"/>
    <property type="evidence" value="ECO:0007669"/>
    <property type="project" value="UniProtKB-KW"/>
</dbReference>
<dbReference type="RefSeq" id="WP_188768180.1">
    <property type="nucleotide sequence ID" value="NZ_BMKK01000008.1"/>
</dbReference>
<dbReference type="InterPro" id="IPR006066">
    <property type="entry name" value="NO2/SO3_Rdtase_FeS/sirohaem_BS"/>
</dbReference>
<dbReference type="NCBIfam" id="TIGR02374">
    <property type="entry name" value="nitri_red_nirB"/>
    <property type="match status" value="1"/>
</dbReference>
<evidence type="ECO:0000259" key="22">
    <source>
        <dbReference type="Pfam" id="PF18267"/>
    </source>
</evidence>
<dbReference type="GO" id="GO:0051537">
    <property type="term" value="F:2 iron, 2 sulfur cluster binding"/>
    <property type="evidence" value="ECO:0007669"/>
    <property type="project" value="UniProtKB-KW"/>
</dbReference>
<comment type="caution">
    <text evidence="23">The sequence shown here is derived from an EMBL/GenBank/DDBJ whole genome shotgun (WGS) entry which is preliminary data.</text>
</comment>
<dbReference type="InterPro" id="IPR017121">
    <property type="entry name" value="Nitrite_Rdtase_lsu"/>
</dbReference>
<keyword evidence="7" id="KW-0001">2Fe-2S</keyword>
<dbReference type="GO" id="GO:0020037">
    <property type="term" value="F:heme binding"/>
    <property type="evidence" value="ECO:0007669"/>
    <property type="project" value="InterPro"/>
</dbReference>
<evidence type="ECO:0000256" key="2">
    <source>
        <dbReference type="ARBA" id="ARBA00005096"/>
    </source>
</evidence>
<evidence type="ECO:0000256" key="4">
    <source>
        <dbReference type="ARBA" id="ARBA00022485"/>
    </source>
</evidence>
<evidence type="ECO:0000256" key="9">
    <source>
        <dbReference type="ARBA" id="ARBA00022827"/>
    </source>
</evidence>
<evidence type="ECO:0000256" key="17">
    <source>
        <dbReference type="PIRSR" id="PIRSR037149-1"/>
    </source>
</evidence>
<dbReference type="InterPro" id="IPR041575">
    <property type="entry name" value="Rubredoxin_C"/>
</dbReference>
<feature type="binding site" description="axial binding residue" evidence="17">
    <location>
        <position position="689"/>
    </location>
    <ligand>
        <name>siroheme</name>
        <dbReference type="ChEBI" id="CHEBI:60052"/>
    </ligand>
    <ligandPart>
        <name>Fe</name>
        <dbReference type="ChEBI" id="CHEBI:18248"/>
    </ligandPart>
</feature>
<evidence type="ECO:0000256" key="5">
    <source>
        <dbReference type="ARBA" id="ARBA00022617"/>
    </source>
</evidence>
<comment type="cofactor">
    <cofactor evidence="14">
        <name>[2Fe-2S] cluster</name>
        <dbReference type="ChEBI" id="CHEBI:190135"/>
    </cofactor>
</comment>
<sequence>MTNGTNVLRVVVVGNGMVGYKFCEKLIAKAKDITLDITVFGEEPRPAYDRVHLSEYFAGKTADDLTMAPLDWYFDNGIKLHLSDPITNIDREAKTVSSHHGLIVSYDYLVLATGSAAFVPPIPGVEKDGVFVYRTIEDLGMMQAHAKKARKGAVIGGGLLGLEAAKALLDLGLEETHVIEFAPRLMPRQIDQAGSDILKAKLESLGLQIHLNKNTQEIAGDGIITAMNFADGSKLEVDMLVISAGIKPRDEVARLSGLEVGSRGGIVVNDKLQTSDPHIFAIGECALHDHMIYGLVAPGYEMADIVATNLCNGAKEFKAYDMSTKLKLIGVDVASFGNAFISEPDCQTIVYENKSKGIYKRINISNDNQLLLGGILVGDAEQYNMLLQTVNNKLVLPKDPENLILGARGGEEDSGAGVMGLPDDALICSCEAVTKGQICHEVAENEVHSVDGLKKCTKAGTGCGGCVPMVKDLMLGTMKEQGIYVRNIICEHFDYTRQELFDLVKINEIKSYEGVLDKFGKGDGCEVCKPAVASILASLWNDMILAKGNDIAQDSNDRFLANIQKGGTYSVVPRIPGGEITPEKLIVIGTVAKKYNLYTKITGGQRIDLFGAHLNDLPVIWEELIAAGFESGHAYGKALRTVKSCVGSTWCRFGLHDSVTFAVEVENRYKGIRAPHKFKGGVSGCVRECAEAQAKDFGIIATEKGWNLYVCGNGGAKPQHAQLIAIDISKEDCVKYLDRFLMFYIKTAEPLTRTATWLNKMDGGIAYLKDVVVNDSLGIAEELETEMAGLINNYKCEWKEAIENESIRKRFSHFVNAPEVKDPSVAFTPLRDQKRALEWVK</sequence>
<dbReference type="AlphaFoldDB" id="A0A916Z090"/>
<comment type="subunit">
    <text evidence="15">Homodimer which associates with NirD.</text>
</comment>
<keyword evidence="10" id="KW-0560">Oxidoreductase</keyword>
<dbReference type="FunFam" id="3.50.50.60:FF:000033">
    <property type="entry name" value="Nitrite reductase [NAD(P)H], large subunit"/>
    <property type="match status" value="1"/>
</dbReference>
<feature type="domain" description="BFD-like [2Fe-2S]-binding" evidence="20">
    <location>
        <begin position="426"/>
        <end position="474"/>
    </location>
</feature>
<dbReference type="FunFam" id="1.10.10.1100:FF:000002">
    <property type="entry name" value="Nitrite reductase large subunit"/>
    <property type="match status" value="1"/>
</dbReference>
<dbReference type="PRINTS" id="PR00368">
    <property type="entry name" value="FADPNR"/>
</dbReference>
<gene>
    <name evidence="23" type="primary">nasB</name>
    <name evidence="23" type="ORF">GCM10011514_37220</name>
</gene>
<evidence type="ECO:0000259" key="21">
    <source>
        <dbReference type="Pfam" id="PF07992"/>
    </source>
</evidence>
<dbReference type="Pfam" id="PF01077">
    <property type="entry name" value="NIR_SIR"/>
    <property type="match status" value="1"/>
</dbReference>
<dbReference type="Gene3D" id="3.30.413.10">
    <property type="entry name" value="Sulfite Reductase Hemoprotein, domain 1"/>
    <property type="match status" value="1"/>
</dbReference>
<feature type="binding site" evidence="17">
    <location>
        <position position="689"/>
    </location>
    <ligand>
        <name>[4Fe-4S] cluster</name>
        <dbReference type="ChEBI" id="CHEBI:49883"/>
    </ligand>
</feature>
<dbReference type="PANTHER" id="PTHR43809">
    <property type="entry name" value="NITRITE REDUCTASE (NADH) LARGE SUBUNIT"/>
    <property type="match status" value="1"/>
</dbReference>
<keyword evidence="4 17" id="KW-0004">4Fe-4S</keyword>
<dbReference type="GO" id="GO:0051539">
    <property type="term" value="F:4 iron, 4 sulfur cluster binding"/>
    <property type="evidence" value="ECO:0007669"/>
    <property type="project" value="UniProtKB-KW"/>
</dbReference>
<comment type="cofactor">
    <cofactor evidence="17">
        <name>[4Fe-4S] cluster</name>
        <dbReference type="ChEBI" id="CHEBI:49883"/>
    </cofactor>
    <text evidence="17">Binds 1 [4Fe-4S] cluster per subunit.</text>
</comment>
<feature type="domain" description="Nitrite/Sulfite reductase ferredoxin-like" evidence="19">
    <location>
        <begin position="564"/>
        <end position="626"/>
    </location>
</feature>
<dbReference type="Pfam" id="PF04324">
    <property type="entry name" value="Fer2_BFD"/>
    <property type="match status" value="1"/>
</dbReference>
<dbReference type="InterPro" id="IPR052034">
    <property type="entry name" value="NasD-like"/>
</dbReference>
<dbReference type="InterPro" id="IPR006067">
    <property type="entry name" value="NO2/SO3_Rdtase_4Fe4S_dom"/>
</dbReference>
<keyword evidence="9 16" id="KW-0274">FAD</keyword>
<dbReference type="Pfam" id="PF18267">
    <property type="entry name" value="Rubredoxin_C"/>
    <property type="match status" value="1"/>
</dbReference>
<keyword evidence="6 16" id="KW-0285">Flavoprotein</keyword>
<dbReference type="GO" id="GO:0098809">
    <property type="term" value="F:nitrite reductase activity"/>
    <property type="evidence" value="ECO:0007669"/>
    <property type="project" value="InterPro"/>
</dbReference>
<dbReference type="InterPro" id="IPR005117">
    <property type="entry name" value="NiRdtase/SiRdtase_haem-b_fer"/>
</dbReference>
<dbReference type="Proteomes" id="UP000609064">
    <property type="component" value="Unassembled WGS sequence"/>
</dbReference>
<evidence type="ECO:0000256" key="7">
    <source>
        <dbReference type="ARBA" id="ARBA00022714"/>
    </source>
</evidence>
<dbReference type="PROSITE" id="PS00365">
    <property type="entry name" value="NIR_SIR"/>
    <property type="match status" value="1"/>
</dbReference>
<dbReference type="FunFam" id="3.30.413.10:FF:000007">
    <property type="entry name" value="Nitrite reductase [NAD(P)H] large subunit"/>
    <property type="match status" value="1"/>
</dbReference>
<dbReference type="Gene3D" id="3.50.50.60">
    <property type="entry name" value="FAD/NAD(P)-binding domain"/>
    <property type="match status" value="2"/>
</dbReference>
<evidence type="ECO:0000256" key="13">
    <source>
        <dbReference type="ARBA" id="ARBA00023063"/>
    </source>
</evidence>
<dbReference type="InterPro" id="IPR036188">
    <property type="entry name" value="FAD/NAD-bd_sf"/>
</dbReference>
<evidence type="ECO:0000313" key="24">
    <source>
        <dbReference type="Proteomes" id="UP000609064"/>
    </source>
</evidence>
<dbReference type="PRINTS" id="PR00411">
    <property type="entry name" value="PNDRDTASEI"/>
</dbReference>
<evidence type="ECO:0000259" key="19">
    <source>
        <dbReference type="Pfam" id="PF03460"/>
    </source>
</evidence>
<feature type="binding site" evidence="17">
    <location>
        <position position="645"/>
    </location>
    <ligand>
        <name>[4Fe-4S] cluster</name>
        <dbReference type="ChEBI" id="CHEBI:49883"/>
    </ligand>
</feature>
<comment type="similarity">
    <text evidence="3">Belongs to the nitrite and sulfite reductase 4Fe-4S domain family.</text>
</comment>
<dbReference type="InterPro" id="IPR045854">
    <property type="entry name" value="NO2/SO3_Rdtase_4Fe4S_sf"/>
</dbReference>
<comment type="cofactor">
    <cofactor evidence="17">
        <name>siroheme</name>
        <dbReference type="ChEBI" id="CHEBI:60052"/>
    </cofactor>
    <text evidence="17">Binds 1 siroheme per subunit.</text>
</comment>
<dbReference type="Pfam" id="PF07992">
    <property type="entry name" value="Pyr_redox_2"/>
    <property type="match status" value="1"/>
</dbReference>
<evidence type="ECO:0000256" key="11">
    <source>
        <dbReference type="ARBA" id="ARBA00023004"/>
    </source>
</evidence>
<name>A0A916Z090_9BACT</name>
<evidence type="ECO:0000256" key="12">
    <source>
        <dbReference type="ARBA" id="ARBA00023014"/>
    </source>
</evidence>
<evidence type="ECO:0000256" key="14">
    <source>
        <dbReference type="ARBA" id="ARBA00034078"/>
    </source>
</evidence>
<keyword evidence="24" id="KW-1185">Reference proteome</keyword>